<feature type="region of interest" description="Disordered" evidence="1">
    <location>
        <begin position="71"/>
        <end position="95"/>
    </location>
</feature>
<dbReference type="AlphaFoldDB" id="A0A4D6L499"/>
<feature type="compositionally biased region" description="Polar residues" evidence="1">
    <location>
        <begin position="84"/>
        <end position="95"/>
    </location>
</feature>
<evidence type="ECO:0000256" key="1">
    <source>
        <dbReference type="SAM" id="MobiDB-lite"/>
    </source>
</evidence>
<organism evidence="2 3">
    <name type="scientific">Vigna unguiculata</name>
    <name type="common">Cowpea</name>
    <dbReference type="NCBI Taxonomy" id="3917"/>
    <lineage>
        <taxon>Eukaryota</taxon>
        <taxon>Viridiplantae</taxon>
        <taxon>Streptophyta</taxon>
        <taxon>Embryophyta</taxon>
        <taxon>Tracheophyta</taxon>
        <taxon>Spermatophyta</taxon>
        <taxon>Magnoliopsida</taxon>
        <taxon>eudicotyledons</taxon>
        <taxon>Gunneridae</taxon>
        <taxon>Pentapetalae</taxon>
        <taxon>rosids</taxon>
        <taxon>fabids</taxon>
        <taxon>Fabales</taxon>
        <taxon>Fabaceae</taxon>
        <taxon>Papilionoideae</taxon>
        <taxon>50 kb inversion clade</taxon>
        <taxon>NPAAA clade</taxon>
        <taxon>indigoferoid/millettioid clade</taxon>
        <taxon>Phaseoleae</taxon>
        <taxon>Vigna</taxon>
    </lineage>
</organism>
<dbReference type="EMBL" id="CP039346">
    <property type="protein sequence ID" value="QCD83352.1"/>
    <property type="molecule type" value="Genomic_DNA"/>
</dbReference>
<protein>
    <submittedName>
        <fullName evidence="2">Uncharacterized protein</fullName>
    </submittedName>
</protein>
<reference evidence="2 3" key="1">
    <citation type="submission" date="2019-04" db="EMBL/GenBank/DDBJ databases">
        <title>An improved genome assembly and genetic linkage map for asparagus bean, Vigna unguiculata ssp. sesquipedialis.</title>
        <authorList>
            <person name="Xia Q."/>
            <person name="Zhang R."/>
            <person name="Dong Y."/>
        </authorList>
    </citation>
    <scope>NUCLEOTIDE SEQUENCE [LARGE SCALE GENOMIC DNA]</scope>
    <source>
        <tissue evidence="2">Leaf</tissue>
    </source>
</reference>
<sequence>MAKAEIETFAEFSLEQTKHSFPSCEKPVILAQESSFRLSENSRNSPLPLFKLLLRPRALVLSEEQSHSNEKVSFKREFTESHNTHCSSSRLGKNA</sequence>
<name>A0A4D6L499_VIGUN</name>
<evidence type="ECO:0000313" key="3">
    <source>
        <dbReference type="Proteomes" id="UP000501690"/>
    </source>
</evidence>
<evidence type="ECO:0000313" key="2">
    <source>
        <dbReference type="EMBL" id="QCD83352.1"/>
    </source>
</evidence>
<keyword evidence="3" id="KW-1185">Reference proteome</keyword>
<gene>
    <name evidence="2" type="ORF">DEO72_LG2g3696</name>
</gene>
<dbReference type="Proteomes" id="UP000501690">
    <property type="component" value="Linkage Group LG2"/>
</dbReference>
<proteinExistence type="predicted"/>
<accession>A0A4D6L499</accession>
<feature type="compositionally biased region" description="Basic and acidic residues" evidence="1">
    <location>
        <begin position="71"/>
        <end position="83"/>
    </location>
</feature>